<name>A0A371BJZ1_9SPHN</name>
<dbReference type="InterPro" id="IPR029069">
    <property type="entry name" value="HotDog_dom_sf"/>
</dbReference>
<organism evidence="2 3">
    <name type="scientific">Sphingorhabdus pulchriflava</name>
    <dbReference type="NCBI Taxonomy" id="2292257"/>
    <lineage>
        <taxon>Bacteria</taxon>
        <taxon>Pseudomonadati</taxon>
        <taxon>Pseudomonadota</taxon>
        <taxon>Alphaproteobacteria</taxon>
        <taxon>Sphingomonadales</taxon>
        <taxon>Sphingomonadaceae</taxon>
        <taxon>Sphingorhabdus</taxon>
    </lineage>
</organism>
<accession>A0A371BJZ1</accession>
<comment type="caution">
    <text evidence="2">The sequence shown here is derived from an EMBL/GenBank/DDBJ whole genome shotgun (WGS) entry which is preliminary data.</text>
</comment>
<dbReference type="InterPro" id="IPR007230">
    <property type="entry name" value="Nup98_auto-Pept-S59_dom"/>
</dbReference>
<evidence type="ECO:0000313" key="3">
    <source>
        <dbReference type="Proteomes" id="UP000263833"/>
    </source>
</evidence>
<dbReference type="SUPFAM" id="SSF54637">
    <property type="entry name" value="Thioesterase/thiol ester dehydrase-isomerase"/>
    <property type="match status" value="1"/>
</dbReference>
<dbReference type="InterPro" id="IPR006683">
    <property type="entry name" value="Thioestr_dom"/>
</dbReference>
<feature type="domain" description="Peptidase S59" evidence="1">
    <location>
        <begin position="1"/>
        <end position="24"/>
    </location>
</feature>
<dbReference type="CDD" id="cd03443">
    <property type="entry name" value="PaaI_thioesterase"/>
    <property type="match status" value="1"/>
</dbReference>
<dbReference type="Proteomes" id="UP000263833">
    <property type="component" value="Unassembled WGS sequence"/>
</dbReference>
<reference evidence="3" key="1">
    <citation type="submission" date="2018-08" db="EMBL/GenBank/DDBJ databases">
        <authorList>
            <person name="Kim S.-J."/>
            <person name="Jung G.-Y."/>
        </authorList>
    </citation>
    <scope>NUCLEOTIDE SEQUENCE [LARGE SCALE GENOMIC DNA]</scope>
    <source>
        <strain evidence="3">GY_G</strain>
    </source>
</reference>
<protein>
    <submittedName>
        <fullName evidence="2">PaaI family thioesterase</fullName>
    </submittedName>
</protein>
<dbReference type="Gene3D" id="3.10.129.10">
    <property type="entry name" value="Hotdog Thioesterase"/>
    <property type="match status" value="1"/>
</dbReference>
<sequence length="123" mass="13001">MGAEFVDFDPVSETITVRFNAPDSFITGRGGVQGGLVAGFLDEAMGWAHVQATAGKEAPLNLEISMTLLKLIPAGPLVGKGRVVRRGRRVIFLEGELWDESGATLYARSTSTAIPTPLPGSES</sequence>
<gene>
    <name evidence="2" type="ORF">DXH95_06610</name>
</gene>
<dbReference type="Pfam" id="PF03061">
    <property type="entry name" value="4HBT"/>
    <property type="match status" value="1"/>
</dbReference>
<dbReference type="GO" id="GO:0016790">
    <property type="term" value="F:thiolester hydrolase activity"/>
    <property type="evidence" value="ECO:0007669"/>
    <property type="project" value="UniProtKB-ARBA"/>
</dbReference>
<keyword evidence="3" id="KW-1185">Reference proteome</keyword>
<dbReference type="PROSITE" id="PS51434">
    <property type="entry name" value="NUP_C"/>
    <property type="match status" value="1"/>
</dbReference>
<dbReference type="GO" id="GO:0017056">
    <property type="term" value="F:structural constituent of nuclear pore"/>
    <property type="evidence" value="ECO:0007669"/>
    <property type="project" value="InterPro"/>
</dbReference>
<proteinExistence type="predicted"/>
<evidence type="ECO:0000259" key="1">
    <source>
        <dbReference type="PROSITE" id="PS51434"/>
    </source>
</evidence>
<dbReference type="AlphaFoldDB" id="A0A371BJZ1"/>
<dbReference type="OrthoDB" id="9813282at2"/>
<evidence type="ECO:0000313" key="2">
    <source>
        <dbReference type="EMBL" id="RDV07877.1"/>
    </source>
</evidence>
<dbReference type="EMBL" id="QRGP01000001">
    <property type="protein sequence ID" value="RDV07877.1"/>
    <property type="molecule type" value="Genomic_DNA"/>
</dbReference>